<dbReference type="InterPro" id="IPR013968">
    <property type="entry name" value="PKS_KR"/>
</dbReference>
<feature type="domain" description="Carrier" evidence="10">
    <location>
        <begin position="2489"/>
        <end position="2566"/>
    </location>
</feature>
<feature type="region of interest" description="N-terminal hotdog fold" evidence="8">
    <location>
        <begin position="987"/>
        <end position="1128"/>
    </location>
</feature>
<dbReference type="InterPro" id="IPR014030">
    <property type="entry name" value="Ketoacyl_synth_N"/>
</dbReference>
<dbReference type="InterPro" id="IPR036736">
    <property type="entry name" value="ACP-like_sf"/>
</dbReference>
<gene>
    <name evidence="13" type="ORF">B0T14DRAFT_548500</name>
</gene>
<dbReference type="SMART" id="SM00829">
    <property type="entry name" value="PKS_ER"/>
    <property type="match status" value="1"/>
</dbReference>
<organism evidence="13 14">
    <name type="scientific">Immersiella caudata</name>
    <dbReference type="NCBI Taxonomy" id="314043"/>
    <lineage>
        <taxon>Eukaryota</taxon>
        <taxon>Fungi</taxon>
        <taxon>Dikarya</taxon>
        <taxon>Ascomycota</taxon>
        <taxon>Pezizomycotina</taxon>
        <taxon>Sordariomycetes</taxon>
        <taxon>Sordariomycetidae</taxon>
        <taxon>Sordariales</taxon>
        <taxon>Lasiosphaeriaceae</taxon>
        <taxon>Immersiella</taxon>
    </lineage>
</organism>
<evidence type="ECO:0000313" key="13">
    <source>
        <dbReference type="EMBL" id="KAK0611193.1"/>
    </source>
</evidence>
<dbReference type="GO" id="GO:0030639">
    <property type="term" value="P:polyketide biosynthetic process"/>
    <property type="evidence" value="ECO:0007669"/>
    <property type="project" value="UniProtKB-ARBA"/>
</dbReference>
<dbReference type="SMART" id="SM00825">
    <property type="entry name" value="PKS_KS"/>
    <property type="match status" value="1"/>
</dbReference>
<dbReference type="Gene3D" id="3.10.129.110">
    <property type="entry name" value="Polyketide synthase dehydratase"/>
    <property type="match status" value="1"/>
</dbReference>
<dbReference type="PANTHER" id="PTHR43775:SF29">
    <property type="entry name" value="ASPERFURANONE POLYKETIDE SYNTHASE AFOG-RELATED"/>
    <property type="match status" value="1"/>
</dbReference>
<feature type="active site" description="Proton acceptor; for dehydratase activity" evidence="8">
    <location>
        <position position="1019"/>
    </location>
</feature>
<dbReference type="InterPro" id="IPR056501">
    <property type="entry name" value="NAD-bd_HRPKS_sdrA"/>
</dbReference>
<dbReference type="SMART" id="SM00827">
    <property type="entry name" value="PKS_AT"/>
    <property type="match status" value="1"/>
</dbReference>
<evidence type="ECO:0000256" key="4">
    <source>
        <dbReference type="ARBA" id="ARBA00022857"/>
    </source>
</evidence>
<dbReference type="SUPFAM" id="SSF55048">
    <property type="entry name" value="Probable ACP-binding domain of malonyl-CoA ACP transacylase"/>
    <property type="match status" value="1"/>
</dbReference>
<dbReference type="InterPro" id="IPR049900">
    <property type="entry name" value="PKS_mFAS_DH"/>
</dbReference>
<keyword evidence="14" id="KW-1185">Reference proteome</keyword>
<dbReference type="InterPro" id="IPR018201">
    <property type="entry name" value="Ketoacyl_synth_AS"/>
</dbReference>
<dbReference type="SMART" id="SM00826">
    <property type="entry name" value="PKS_DH"/>
    <property type="match status" value="1"/>
</dbReference>
<dbReference type="Pfam" id="PF00698">
    <property type="entry name" value="Acyl_transf_1"/>
    <property type="match status" value="1"/>
</dbReference>
<dbReference type="PROSITE" id="PS52019">
    <property type="entry name" value="PKS_MFAS_DH"/>
    <property type="match status" value="1"/>
</dbReference>
<dbReference type="PROSITE" id="PS00012">
    <property type="entry name" value="PHOSPHOPANTETHEINE"/>
    <property type="match status" value="1"/>
</dbReference>
<dbReference type="SUPFAM" id="SSF47336">
    <property type="entry name" value="ACP-like"/>
    <property type="match status" value="1"/>
</dbReference>
<evidence type="ECO:0000256" key="5">
    <source>
        <dbReference type="ARBA" id="ARBA00023002"/>
    </source>
</evidence>
<dbReference type="Pfam" id="PF14765">
    <property type="entry name" value="PS-DH"/>
    <property type="match status" value="1"/>
</dbReference>
<keyword evidence="4" id="KW-0521">NADP</keyword>
<dbReference type="InterPro" id="IPR050091">
    <property type="entry name" value="PKS_NRPS_Biosynth_Enz"/>
</dbReference>
<dbReference type="InterPro" id="IPR029063">
    <property type="entry name" value="SAM-dependent_MTases_sf"/>
</dbReference>
<dbReference type="InterPro" id="IPR057326">
    <property type="entry name" value="KR_dom"/>
</dbReference>
<dbReference type="InterPro" id="IPR014031">
    <property type="entry name" value="Ketoacyl_synth_C"/>
</dbReference>
<dbReference type="InterPro" id="IPR016035">
    <property type="entry name" value="Acyl_Trfase/lysoPLipase"/>
</dbReference>
<evidence type="ECO:0000256" key="6">
    <source>
        <dbReference type="ARBA" id="ARBA00023268"/>
    </source>
</evidence>
<evidence type="ECO:0008006" key="15">
    <source>
        <dbReference type="Google" id="ProtNLM"/>
    </source>
</evidence>
<dbReference type="Gene3D" id="3.90.180.10">
    <property type="entry name" value="Medium-chain alcohol dehydrogenases, catalytic domain"/>
    <property type="match status" value="1"/>
</dbReference>
<dbReference type="SUPFAM" id="SSF50129">
    <property type="entry name" value="GroES-like"/>
    <property type="match status" value="1"/>
</dbReference>
<keyword evidence="1" id="KW-0596">Phosphopantetheine</keyword>
<dbReference type="InterPro" id="IPR049552">
    <property type="entry name" value="PKS_DH_N"/>
</dbReference>
<evidence type="ECO:0000256" key="1">
    <source>
        <dbReference type="ARBA" id="ARBA00022450"/>
    </source>
</evidence>
<evidence type="ECO:0000256" key="7">
    <source>
        <dbReference type="ARBA" id="ARBA00023315"/>
    </source>
</evidence>
<dbReference type="SUPFAM" id="SSF53335">
    <property type="entry name" value="S-adenosyl-L-methionine-dependent methyltransferases"/>
    <property type="match status" value="1"/>
</dbReference>
<dbReference type="SUPFAM" id="SSF52151">
    <property type="entry name" value="FabD/lysophospholipase-like"/>
    <property type="match status" value="1"/>
</dbReference>
<proteinExistence type="predicted"/>
<dbReference type="InterPro" id="IPR016036">
    <property type="entry name" value="Malonyl_transacylase_ACP-bd"/>
</dbReference>
<dbReference type="Gene3D" id="3.40.47.10">
    <property type="match status" value="1"/>
</dbReference>
<dbReference type="SMART" id="SM00822">
    <property type="entry name" value="PKS_KR"/>
    <property type="match status" value="1"/>
</dbReference>
<dbReference type="InterPro" id="IPR001227">
    <property type="entry name" value="Ac_transferase_dom_sf"/>
</dbReference>
<dbReference type="InterPro" id="IPR013217">
    <property type="entry name" value="Methyltransf_12"/>
</dbReference>
<dbReference type="PANTHER" id="PTHR43775">
    <property type="entry name" value="FATTY ACID SYNTHASE"/>
    <property type="match status" value="1"/>
</dbReference>
<dbReference type="Pfam" id="PF23114">
    <property type="entry name" value="NAD-bd_HRPKS_sdrA"/>
    <property type="match status" value="1"/>
</dbReference>
<dbReference type="SUPFAM" id="SSF53901">
    <property type="entry name" value="Thiolase-like"/>
    <property type="match status" value="1"/>
</dbReference>
<dbReference type="Pfam" id="PF00109">
    <property type="entry name" value="ketoacyl-synt"/>
    <property type="match status" value="1"/>
</dbReference>
<dbReference type="Pfam" id="PF08242">
    <property type="entry name" value="Methyltransf_12"/>
    <property type="match status" value="1"/>
</dbReference>
<dbReference type="Pfam" id="PF02801">
    <property type="entry name" value="Ketoacyl-synt_C"/>
    <property type="match status" value="1"/>
</dbReference>
<sequence>MPIAIVGIACRFPGEGTDPEKLWEMISHSRDGHSAWPKDRFNFDAFYHPNPERSATFNIQGGHFIKELPTGFDAPFFNISAKEAHAMDPQQRLALELTYENLENAGITIQDVAGSDTGCYMACFAHGYARLRAHDLELDMPMYEATGDNQTLLANRISWYFDMKGPSFILDSACSSSLVALHLACQSIRSGETTQAVVGETCLMLTPEMPSPLSSLHFLATDGRSKAFDASANGYGRGEGAAMLVVKRLDAALRDGNVIRAVIRGTGVNQDGRTTPGITVPSSMAQEELIRSTYAEAGLELKDTQYFEAHGTGTPLGDPLECAAIGATLGQHRPPEQPNIVVGSIETNIGHLEAAAGIAGAIKAVLCVERGLIPPNLLLKNVNPRIDLFGWNLKIPTKLIPWPTKGPRRASVNSFGYGGTIDHLILDSAYHYLKARGLRGAHNTVISPQIPFGSPVPSIPSTLYCDSSEASSSSRTSRESSDRPSSEVILIEDTLKESLTTAAAAIKSDYPRLLLWSSHEQKRTDIRAASLLSYLNERDDAPDLLDRLAFTLSDRRTRFQWRSFAVASNFENIKTALAKPAKPLRAFDNPVLCFVFNGQGAQWYAMGRELMAYRVYRESIEAAADCMNAAGADWDLASELMADEAHSRVGKPAISQPACTALQVALVDLLEDWGVRPSVTVGHSSGETAAAYAKGAISFHRGRLSGAITTNGAMLAVGLGESETVPYIEKVKQVEGNSESTLVIACINSPSSVTVSGDVRLVTALQTVLDEGRIFNRKLAIERAYHSPHMADIADTYINAMEKATCSQDKNVVTKSSPVRMFSSVTSELIEADELVSPLYWVQNLLNPVKFSHAMLAALSHSTSKRRTTTKRAGVVDTIVEIGPHAALQGPIKQILASRGGSRSTVDIPYVSVLHRKREARQSALEALGLLAQRGCNANISFANNPLDLSSPVMLTGMPPITWNRSTKYWHESALTRAWRFRALPRHDLLGARSEYSSDAEPSWRNYLRVSEIPWIDDHQVQESILYPFAGMVVMAIEAARQIADTTGREIEGFQLRDIFAGAALVLPRDGDSGKEGQVETKVQLRLWRLGSKSQDYKWHEFTIASRNSEGIWTQNATGLISVKFRTPTNPIFADETRAETVRHREEYYKLVSIELPVVPTDEFYSSIAKQGVDLGSSFQVLKCISFGCFEAHCELVVSDTASVMPENYEHHHIIHPTTLDGAIQMAVLASSSKLLNVGNARIPRFIEGIYVSAKVAQYHAGHKMLGYARSWAEGREVVYAGIVADPSWEEPLIKVEACRTVSLEKLGGMQPVPSDSDGAALSSLRKIGSRHHWGIDVEFTNPESLATLLLRSVGNIPEVENEVVRDLERACYIICKRAVRRFGSLESRQSFSTHHQLFFDYIQRQVERANNHGLPCQHVDDGLPESTCWVTSSDEQDDEILARVDAASIDGKLVYKVGVNLEKILTGELEPLQVLREDNLLGTYYRTALGEDRIQAIIGQYVLHMSHKEPLRILEVGAGTGGTTSVVFSALGKQAEAVGRVVSYTFTDISSGFFEKAADDFREWAPLMDFRVLNIENNPVAQVFEMEAYDMVIASNVLHATSSIADSLKHCRGLLKPGGVLVLEEVTTKLARVPMVVGVLPGWWNGENDGRKEGPLISEAEWDTQLREQGFNGLHLCFRDSEKLHHLKSFIVSVAAPQPPPSSPRHVVIVKPNVEDGSVSRLAANVARALWHDETTTVEEITLAESKPADLTGKFVVVAVEANTPLLATSRLTDHDFDDIKSLILGSQNILWLTRGGSMESTSPEANSIVGAARTVRGENPNVHLTTLDLDPTEALDSKAAAAIVSKVLKAKNDTANTEFEYAVRDGQIQIPRLYSSAELSDPLGPNDIELSLGAGALNFHDFMFAMNNVDNSLGEEDGLGAEFSGVITRIGQAVTRHAVGDRVLGMKIGCWRTHVRCHGTSAQRIPDTMSFAEAASFPSIYATAITSLVYTARLQKGETVLIHAASGGFGQASIVMAQHIGAAAIYCTVGTEGKKRLLMETYGIPEEHILNSRDLSFAAGIRRLTNGKGVDVILNSLAGEALRQTWLCMAPFGRFIEPGRQDMFGNTGLDMAPFLCNTTFAGVNMRGVIAPGPRCARVAEDVMRYYHEGVAKIPQPVNVMSFAQTEEAFRTMQSGKHMGKIVLTPSPNDIAPMALRKPEVTLRSDGTYFLPGGLGGLGRSLARWMAERGARHIVFTSRSSASKPEAQTLLKELEEQGVKIKAYTCNVGNRAEFKCVLNDMSESGFPPIIGTAIMAMQIQDVFFENMTAADLQAALRPKVDITKNCRDLLPKQLDFFICLSSVAGCVGSRGQANYNAGNTFQDALCRHRRSQSLKGTSINLGIVGDVGYAADKSAVRSFLTKGAAIWLTENDVLAAISSSISESLSSDPSSCDFLSNAEAVIGLATGGLIKAGGHDDPYCQANLSQGTATETWEDIRAALAAAKTDEEAAGVALMALKRKLARAMMMDEVDLNPENAANSYGIDSLVAVEIRSWVFKELRSEVSVFEILSNASLTALAGIIAGRPTVRKGEEE</sequence>
<dbReference type="Pfam" id="PF13602">
    <property type="entry name" value="ADH_zinc_N_2"/>
    <property type="match status" value="1"/>
</dbReference>
<dbReference type="EMBL" id="JAULSU010000007">
    <property type="protein sequence ID" value="KAK0611193.1"/>
    <property type="molecule type" value="Genomic_DNA"/>
</dbReference>
<dbReference type="InterPro" id="IPR020806">
    <property type="entry name" value="PKS_PP-bd"/>
</dbReference>
<dbReference type="PROSITE" id="PS52004">
    <property type="entry name" value="KS3_2"/>
    <property type="match status" value="1"/>
</dbReference>
<keyword evidence="7" id="KW-0012">Acyltransferase</keyword>
<dbReference type="Gene3D" id="3.40.366.10">
    <property type="entry name" value="Malonyl-Coenzyme A Acyl Carrier Protein, domain 2"/>
    <property type="match status" value="1"/>
</dbReference>
<feature type="active site" description="Proton donor; for dehydratase activity" evidence="8">
    <location>
        <position position="1221"/>
    </location>
</feature>
<dbReference type="InterPro" id="IPR020841">
    <property type="entry name" value="PKS_Beta-ketoAc_synthase_dom"/>
</dbReference>
<dbReference type="SUPFAM" id="SSF51735">
    <property type="entry name" value="NAD(P)-binding Rossmann-fold domains"/>
    <property type="match status" value="3"/>
</dbReference>
<keyword evidence="6" id="KW-0511">Multifunctional enzyme</keyword>
<dbReference type="InterPro" id="IPR049551">
    <property type="entry name" value="PKS_DH_C"/>
</dbReference>
<dbReference type="Pfam" id="PF08659">
    <property type="entry name" value="KR"/>
    <property type="match status" value="1"/>
</dbReference>
<dbReference type="Gene3D" id="1.10.1200.10">
    <property type="entry name" value="ACP-like"/>
    <property type="match status" value="1"/>
</dbReference>
<name>A0AA39U2M4_9PEZI</name>
<dbReference type="Gene3D" id="3.40.50.150">
    <property type="entry name" value="Vaccinia Virus protein VP39"/>
    <property type="match status" value="1"/>
</dbReference>
<dbReference type="PROSITE" id="PS00606">
    <property type="entry name" value="KS3_1"/>
    <property type="match status" value="1"/>
</dbReference>
<dbReference type="Proteomes" id="UP001175000">
    <property type="component" value="Unassembled WGS sequence"/>
</dbReference>
<evidence type="ECO:0000256" key="3">
    <source>
        <dbReference type="ARBA" id="ARBA00022679"/>
    </source>
</evidence>
<dbReference type="InterPro" id="IPR011032">
    <property type="entry name" value="GroES-like_sf"/>
</dbReference>
<evidence type="ECO:0000259" key="11">
    <source>
        <dbReference type="PROSITE" id="PS52004"/>
    </source>
</evidence>
<dbReference type="Gene3D" id="3.40.50.720">
    <property type="entry name" value="NAD(P)-binding Rossmann-like Domain"/>
    <property type="match status" value="2"/>
</dbReference>
<dbReference type="Pfam" id="PF21089">
    <property type="entry name" value="PKS_DH_N"/>
    <property type="match status" value="1"/>
</dbReference>
<feature type="region of interest" description="Disordered" evidence="9">
    <location>
        <begin position="465"/>
        <end position="486"/>
    </location>
</feature>
<dbReference type="PROSITE" id="PS50075">
    <property type="entry name" value="CARRIER"/>
    <property type="match status" value="1"/>
</dbReference>
<dbReference type="InterPro" id="IPR016039">
    <property type="entry name" value="Thiolase-like"/>
</dbReference>
<comment type="caution">
    <text evidence="13">The sequence shown here is derived from an EMBL/GenBank/DDBJ whole genome shotgun (WGS) entry which is preliminary data.</text>
</comment>
<keyword evidence="2" id="KW-0597">Phosphoprotein</keyword>
<evidence type="ECO:0000256" key="2">
    <source>
        <dbReference type="ARBA" id="ARBA00022553"/>
    </source>
</evidence>
<dbReference type="SMART" id="SM00823">
    <property type="entry name" value="PKS_PP"/>
    <property type="match status" value="1"/>
</dbReference>
<dbReference type="Gene3D" id="3.40.50.11460">
    <property type="match status" value="1"/>
</dbReference>
<dbReference type="GO" id="GO:0004315">
    <property type="term" value="F:3-oxoacyl-[acyl-carrier-protein] synthase activity"/>
    <property type="evidence" value="ECO:0007669"/>
    <property type="project" value="InterPro"/>
</dbReference>
<dbReference type="InterPro" id="IPR042104">
    <property type="entry name" value="PKS_dehydratase_sf"/>
</dbReference>
<evidence type="ECO:0000259" key="10">
    <source>
        <dbReference type="PROSITE" id="PS50075"/>
    </source>
</evidence>
<dbReference type="GO" id="GO:0016491">
    <property type="term" value="F:oxidoreductase activity"/>
    <property type="evidence" value="ECO:0007669"/>
    <property type="project" value="UniProtKB-KW"/>
</dbReference>
<dbReference type="InterPro" id="IPR036291">
    <property type="entry name" value="NAD(P)-bd_dom_sf"/>
</dbReference>
<evidence type="ECO:0000313" key="14">
    <source>
        <dbReference type="Proteomes" id="UP001175000"/>
    </source>
</evidence>
<dbReference type="GO" id="GO:0006633">
    <property type="term" value="P:fatty acid biosynthetic process"/>
    <property type="evidence" value="ECO:0007669"/>
    <property type="project" value="InterPro"/>
</dbReference>
<evidence type="ECO:0000256" key="8">
    <source>
        <dbReference type="PROSITE-ProRule" id="PRU01363"/>
    </source>
</evidence>
<dbReference type="GO" id="GO:0004312">
    <property type="term" value="F:fatty acid synthase activity"/>
    <property type="evidence" value="ECO:0007669"/>
    <property type="project" value="TreeGrafter"/>
</dbReference>
<evidence type="ECO:0000259" key="12">
    <source>
        <dbReference type="PROSITE" id="PS52019"/>
    </source>
</evidence>
<accession>A0AA39U2M4</accession>
<reference evidence="13" key="1">
    <citation type="submission" date="2023-06" db="EMBL/GenBank/DDBJ databases">
        <title>Genome-scale phylogeny and comparative genomics of the fungal order Sordariales.</title>
        <authorList>
            <consortium name="Lawrence Berkeley National Laboratory"/>
            <person name="Hensen N."/>
            <person name="Bonometti L."/>
            <person name="Westerberg I."/>
            <person name="Brannstrom I.O."/>
            <person name="Guillou S."/>
            <person name="Cros-Aarteil S."/>
            <person name="Calhoun S."/>
            <person name="Haridas S."/>
            <person name="Kuo A."/>
            <person name="Mondo S."/>
            <person name="Pangilinan J."/>
            <person name="Riley R."/>
            <person name="Labutti K."/>
            <person name="Andreopoulos B."/>
            <person name="Lipzen A."/>
            <person name="Chen C."/>
            <person name="Yanf M."/>
            <person name="Daum C."/>
            <person name="Ng V."/>
            <person name="Clum A."/>
            <person name="Steindorff A."/>
            <person name="Ohm R."/>
            <person name="Martin F."/>
            <person name="Silar P."/>
            <person name="Natvig D."/>
            <person name="Lalanne C."/>
            <person name="Gautier V."/>
            <person name="Ament-Velasquez S.L."/>
            <person name="Kruys A."/>
            <person name="Hutchinson M.I."/>
            <person name="Powell A.J."/>
            <person name="Barry K."/>
            <person name="Miller A.N."/>
            <person name="Grigoriev I.V."/>
            <person name="Debuchy R."/>
            <person name="Gladieux P."/>
            <person name="Thoren M.H."/>
            <person name="Johannesson H."/>
        </authorList>
    </citation>
    <scope>NUCLEOTIDE SEQUENCE</scope>
    <source>
        <strain evidence="13">CBS 606.72</strain>
    </source>
</reference>
<dbReference type="CDD" id="cd00833">
    <property type="entry name" value="PKS"/>
    <property type="match status" value="1"/>
</dbReference>
<dbReference type="CDD" id="cd05195">
    <property type="entry name" value="enoyl_red"/>
    <property type="match status" value="1"/>
</dbReference>
<dbReference type="InterPro" id="IPR009081">
    <property type="entry name" value="PP-bd_ACP"/>
</dbReference>
<dbReference type="InterPro" id="IPR020807">
    <property type="entry name" value="PKS_DH"/>
</dbReference>
<feature type="compositionally biased region" description="Basic and acidic residues" evidence="9">
    <location>
        <begin position="476"/>
        <end position="485"/>
    </location>
</feature>
<dbReference type="InterPro" id="IPR020843">
    <property type="entry name" value="ER"/>
</dbReference>
<evidence type="ECO:0000256" key="9">
    <source>
        <dbReference type="SAM" id="MobiDB-lite"/>
    </source>
</evidence>
<feature type="domain" description="Ketosynthase family 3 (KS3)" evidence="11">
    <location>
        <begin position="1"/>
        <end position="428"/>
    </location>
</feature>
<dbReference type="GO" id="GO:0031177">
    <property type="term" value="F:phosphopantetheine binding"/>
    <property type="evidence" value="ECO:0007669"/>
    <property type="project" value="InterPro"/>
</dbReference>
<feature type="region of interest" description="C-terminal hotdog fold" evidence="8">
    <location>
        <begin position="1156"/>
        <end position="1310"/>
    </location>
</feature>
<dbReference type="InterPro" id="IPR014043">
    <property type="entry name" value="Acyl_transferase_dom"/>
</dbReference>
<keyword evidence="5" id="KW-0560">Oxidoreductase</keyword>
<dbReference type="CDD" id="cd02440">
    <property type="entry name" value="AdoMet_MTases"/>
    <property type="match status" value="1"/>
</dbReference>
<dbReference type="Pfam" id="PF23297">
    <property type="entry name" value="ACP_SdgA_C"/>
    <property type="match status" value="1"/>
</dbReference>
<protein>
    <recommendedName>
        <fullName evidence="15">Polyketide synthase</fullName>
    </recommendedName>
</protein>
<feature type="domain" description="PKS/mFAS DH" evidence="12">
    <location>
        <begin position="987"/>
        <end position="1310"/>
    </location>
</feature>
<keyword evidence="3" id="KW-0808">Transferase</keyword>
<dbReference type="InterPro" id="IPR006162">
    <property type="entry name" value="Ppantetheine_attach_site"/>
</dbReference>